<proteinExistence type="predicted"/>
<protein>
    <recommendedName>
        <fullName evidence="5">Thiolase</fullName>
    </recommendedName>
</protein>
<keyword evidence="4" id="KW-1185">Reference proteome</keyword>
<name>A0A316JMP0_9HYPH</name>
<dbReference type="CDD" id="cd00829">
    <property type="entry name" value="SCP-x_thiolase"/>
    <property type="match status" value="1"/>
</dbReference>
<comment type="caution">
    <text evidence="3">The sequence shown here is derived from an EMBL/GenBank/DDBJ whole genome shotgun (WGS) entry which is preliminary data.</text>
</comment>
<dbReference type="Pfam" id="PF22691">
    <property type="entry name" value="Thiolase_C_1"/>
    <property type="match status" value="1"/>
</dbReference>
<dbReference type="GO" id="GO:0003988">
    <property type="term" value="F:acetyl-CoA C-acyltransferase activity"/>
    <property type="evidence" value="ECO:0007669"/>
    <property type="project" value="UniProtKB-ARBA"/>
</dbReference>
<dbReference type="OrthoDB" id="9790314at2"/>
<evidence type="ECO:0000313" key="4">
    <source>
        <dbReference type="Proteomes" id="UP000245865"/>
    </source>
</evidence>
<feature type="domain" description="Thiolase C-terminal" evidence="2">
    <location>
        <begin position="241"/>
        <end position="384"/>
    </location>
</feature>
<accession>A0A316JMP0</accession>
<dbReference type="InterPro" id="IPR020616">
    <property type="entry name" value="Thiolase_N"/>
</dbReference>
<dbReference type="PANTHER" id="PTHR42870:SF1">
    <property type="entry name" value="NON-SPECIFIC LIPID-TRANSFER PROTEIN-LIKE 2"/>
    <property type="match status" value="1"/>
</dbReference>
<dbReference type="RefSeq" id="WP_109707862.1">
    <property type="nucleotide sequence ID" value="NZ_QGDB01000009.1"/>
</dbReference>
<evidence type="ECO:0000259" key="1">
    <source>
        <dbReference type="Pfam" id="PF00108"/>
    </source>
</evidence>
<dbReference type="EMBL" id="QGDB01000009">
    <property type="protein sequence ID" value="PWL16480.1"/>
    <property type="molecule type" value="Genomic_DNA"/>
</dbReference>
<dbReference type="InterPro" id="IPR002155">
    <property type="entry name" value="Thiolase"/>
</dbReference>
<reference evidence="3 4" key="1">
    <citation type="submission" date="2018-05" db="EMBL/GenBank/DDBJ databases">
        <title>Comparative genomic sequence analysis between strain HN4 and CCM 8460T (Falsochrobactrum ovis) will provide more evidence to prove that HN4 is a new species of Falsochrobactrum.</title>
        <authorList>
            <person name="Lyu W."/>
            <person name="Sun L."/>
            <person name="Yao L."/>
        </authorList>
    </citation>
    <scope>NUCLEOTIDE SEQUENCE [LARGE SCALE GENOMIC DNA]</scope>
    <source>
        <strain evidence="3 4">HN4</strain>
    </source>
</reference>
<gene>
    <name evidence="3" type="ORF">DKP76_16940</name>
</gene>
<dbReference type="Pfam" id="PF00108">
    <property type="entry name" value="Thiolase_N"/>
    <property type="match status" value="1"/>
</dbReference>
<sequence>MTLRNRAAIVGIGESDIGKVPHMTGLGLNAQAAKRAIEESGLKHSQIDGLLTAYSFTEPYFMLGSVLAEYLGIKPGYAGSLVVGGASPTVMLHHAAQAVSSGAANYVLVCAGENRATGMSRDETVAAMTAVGHPYFEAPYGVGIPSLYAMVANAYMKKYGTTREQMAAVAVSTRNNALKHPNAHMKTALTIEDVLNSKPISDPLNIFDCCLISDAGGAFIVTTPERAADLKQKPVHLAGIGEAHTHEHLISAPSLTEFGATQSGQAAYTMAGLGPSDVDVAFLYDCFTIVPIIEMEELGLAERGAAGAHFAAGGAEIGGQLPVNTHGGMLSHAHAGAVGGLMGVVEAVRQLRGQADKRQVPGAEVAIVHGEGGILSSHCTAILTSEIR</sequence>
<dbReference type="PANTHER" id="PTHR42870">
    <property type="entry name" value="ACETYL-COA C-ACETYLTRANSFERASE"/>
    <property type="match status" value="1"/>
</dbReference>
<dbReference type="InterPro" id="IPR016039">
    <property type="entry name" value="Thiolase-like"/>
</dbReference>
<dbReference type="AlphaFoldDB" id="A0A316JMP0"/>
<organism evidence="3 4">
    <name type="scientific">Falsochrobactrum shanghaiense</name>
    <dbReference type="NCBI Taxonomy" id="2201899"/>
    <lineage>
        <taxon>Bacteria</taxon>
        <taxon>Pseudomonadati</taxon>
        <taxon>Pseudomonadota</taxon>
        <taxon>Alphaproteobacteria</taxon>
        <taxon>Hyphomicrobiales</taxon>
        <taxon>Brucellaceae</taxon>
        <taxon>Falsochrobactrum</taxon>
    </lineage>
</organism>
<dbReference type="PIRSF" id="PIRSF000429">
    <property type="entry name" value="Ac-CoA_Ac_transf"/>
    <property type="match status" value="1"/>
</dbReference>
<evidence type="ECO:0000259" key="2">
    <source>
        <dbReference type="Pfam" id="PF22691"/>
    </source>
</evidence>
<feature type="domain" description="Thiolase N-terminal" evidence="1">
    <location>
        <begin position="20"/>
        <end position="184"/>
    </location>
</feature>
<dbReference type="InterPro" id="IPR055140">
    <property type="entry name" value="Thiolase_C_2"/>
</dbReference>
<evidence type="ECO:0000313" key="3">
    <source>
        <dbReference type="EMBL" id="PWL16480.1"/>
    </source>
</evidence>
<dbReference type="Gene3D" id="3.40.47.10">
    <property type="match status" value="1"/>
</dbReference>
<dbReference type="Proteomes" id="UP000245865">
    <property type="component" value="Unassembled WGS sequence"/>
</dbReference>
<dbReference type="SUPFAM" id="SSF53901">
    <property type="entry name" value="Thiolase-like"/>
    <property type="match status" value="2"/>
</dbReference>
<evidence type="ECO:0008006" key="5">
    <source>
        <dbReference type="Google" id="ProtNLM"/>
    </source>
</evidence>